<dbReference type="EMBL" id="MGHD01000001">
    <property type="protein sequence ID" value="OGM60943.1"/>
    <property type="molecule type" value="Genomic_DNA"/>
</dbReference>
<gene>
    <name evidence="2" type="ORF">A2892_05315</name>
</gene>
<dbReference type="Proteomes" id="UP000176404">
    <property type="component" value="Unassembled WGS sequence"/>
</dbReference>
<feature type="region of interest" description="Disordered" evidence="1">
    <location>
        <begin position="59"/>
        <end position="78"/>
    </location>
</feature>
<comment type="caution">
    <text evidence="2">The sequence shown here is derived from an EMBL/GenBank/DDBJ whole genome shotgun (WGS) entry which is preliminary data.</text>
</comment>
<evidence type="ECO:0000313" key="3">
    <source>
        <dbReference type="Proteomes" id="UP000176404"/>
    </source>
</evidence>
<proteinExistence type="predicted"/>
<reference evidence="2 3" key="1">
    <citation type="journal article" date="2016" name="Nat. Commun.">
        <title>Thousands of microbial genomes shed light on interconnected biogeochemical processes in an aquifer system.</title>
        <authorList>
            <person name="Anantharaman K."/>
            <person name="Brown C.T."/>
            <person name="Hug L.A."/>
            <person name="Sharon I."/>
            <person name="Castelle C.J."/>
            <person name="Probst A.J."/>
            <person name="Thomas B.C."/>
            <person name="Singh A."/>
            <person name="Wilkins M.J."/>
            <person name="Karaoz U."/>
            <person name="Brodie E.L."/>
            <person name="Williams K.H."/>
            <person name="Hubbard S.S."/>
            <person name="Banfield J.F."/>
        </authorList>
    </citation>
    <scope>NUCLEOTIDE SEQUENCE [LARGE SCALE GENOMIC DNA]</scope>
</reference>
<sequence length="78" mass="9028">MIEIFRRERKVGVVVHLPRFPGVGRMRKRMEELESLIKAEIIEQPACRRDGRNVRVKNLSETRFGVSPGGPNEQEREG</sequence>
<organism evidence="2 3">
    <name type="scientific">Candidatus Woesebacteria bacterium RIFCSPLOWO2_01_FULL_39_10b</name>
    <dbReference type="NCBI Taxonomy" id="1802517"/>
    <lineage>
        <taxon>Bacteria</taxon>
        <taxon>Candidatus Woeseibacteriota</taxon>
    </lineage>
</organism>
<protein>
    <submittedName>
        <fullName evidence="2">Uncharacterized protein</fullName>
    </submittedName>
</protein>
<name>A0A1F8BA90_9BACT</name>
<evidence type="ECO:0000256" key="1">
    <source>
        <dbReference type="SAM" id="MobiDB-lite"/>
    </source>
</evidence>
<accession>A0A1F8BA90</accession>
<dbReference type="AlphaFoldDB" id="A0A1F8BA90"/>
<evidence type="ECO:0000313" key="2">
    <source>
        <dbReference type="EMBL" id="OGM60943.1"/>
    </source>
</evidence>